<dbReference type="GO" id="GO:0003774">
    <property type="term" value="F:cytoskeletal motor activity"/>
    <property type="evidence" value="ECO:0007669"/>
    <property type="project" value="InterPro"/>
</dbReference>
<dbReference type="InterPro" id="IPR028976">
    <property type="entry name" value="CheC-like_sf"/>
</dbReference>
<name>A0A5J6ZDD1_9GAMM</name>
<proteinExistence type="predicted"/>
<reference evidence="2 3" key="1">
    <citation type="submission" date="2019-07" db="EMBL/GenBank/DDBJ databases">
        <title>Buchnera limit thermal tolerance of host aphids.</title>
        <authorList>
            <person name="Zhang B."/>
            <person name="Moran N."/>
        </authorList>
    </citation>
    <scope>NUCLEOTIDE SEQUENCE [LARGE SCALE GENOMIC DNA]</scope>
    <source>
        <strain evidence="2 3">Afa-UT1</strain>
    </source>
</reference>
<dbReference type="Proteomes" id="UP000325981">
    <property type="component" value="Chromosome"/>
</dbReference>
<gene>
    <name evidence="2" type="ORF">FQV33_02435</name>
</gene>
<dbReference type="InterPro" id="IPR001689">
    <property type="entry name" value="Flag_FliM"/>
</dbReference>
<evidence type="ECO:0000256" key="1">
    <source>
        <dbReference type="ARBA" id="ARBA00022500"/>
    </source>
</evidence>
<dbReference type="GO" id="GO:0009425">
    <property type="term" value="C:bacterial-type flagellum basal body"/>
    <property type="evidence" value="ECO:0007669"/>
    <property type="project" value="InterPro"/>
</dbReference>
<accession>A0A5J6ZDD1</accession>
<evidence type="ECO:0008006" key="4">
    <source>
        <dbReference type="Google" id="ProtNLM"/>
    </source>
</evidence>
<protein>
    <recommendedName>
        <fullName evidence="4">Flagellar motor switch protein FliM</fullName>
    </recommendedName>
</protein>
<dbReference type="GO" id="GO:0071973">
    <property type="term" value="P:bacterial-type flagellum-dependent cell motility"/>
    <property type="evidence" value="ECO:0007669"/>
    <property type="project" value="InterPro"/>
</dbReference>
<dbReference type="OrthoDB" id="6553180at2"/>
<dbReference type="Pfam" id="PF02154">
    <property type="entry name" value="FliM"/>
    <property type="match status" value="1"/>
</dbReference>
<evidence type="ECO:0000313" key="3">
    <source>
        <dbReference type="Proteomes" id="UP000325981"/>
    </source>
</evidence>
<evidence type="ECO:0000313" key="2">
    <source>
        <dbReference type="EMBL" id="QFQ32818.1"/>
    </source>
</evidence>
<dbReference type="EMBL" id="CP042427">
    <property type="protein sequence ID" value="QFQ32818.1"/>
    <property type="molecule type" value="Genomic_DNA"/>
</dbReference>
<keyword evidence="1" id="KW-0145">Chemotaxis</keyword>
<organism evidence="2 3">
    <name type="scientific">Buchnera aphidicola</name>
    <name type="common">Aphis fabae</name>
    <dbReference type="NCBI Taxonomy" id="571430"/>
    <lineage>
        <taxon>Bacteria</taxon>
        <taxon>Pseudomonadati</taxon>
        <taxon>Pseudomonadota</taxon>
        <taxon>Gammaproteobacteria</taxon>
        <taxon>Enterobacterales</taxon>
        <taxon>Erwiniaceae</taxon>
        <taxon>Buchnera</taxon>
    </lineage>
</organism>
<dbReference type="RefSeq" id="WP_158348274.1">
    <property type="nucleotide sequence ID" value="NZ_CP042427.1"/>
</dbReference>
<dbReference type="GO" id="GO:0006935">
    <property type="term" value="P:chemotaxis"/>
    <property type="evidence" value="ECO:0007669"/>
    <property type="project" value="UniProtKB-KW"/>
</dbReference>
<sequence length="312" mass="36527">MGKSNPLNIENEVTNREKEIHNILNINEIKILEKINENFIKKIIISFSNFIQNNIKLNFFSIKINSYTDHDKDIKYLFSSEVEILNLNKKSYVFFSDNLLSIFIDLLFGGNGTYTDKINKQRDLTYTEKIISQKILQLIFNAYCESFKKIFSIDIKNFNIKIFDIKKDCCIKENYITNYFSLSLNNVEIFLSIVFPLSIVKKNFQKISFSESNKKSFIKNINVSKNIPIVNLFDIELNLITKLIISSKTKCNSLSVGDILIVESPDKVIVSIEKIPIFLGYYKNFNKKLVVFLKKIINKNLDLNRYKEFFNE</sequence>
<dbReference type="AlphaFoldDB" id="A0A5J6ZDD1"/>
<dbReference type="Gene3D" id="3.40.1550.10">
    <property type="entry name" value="CheC-like"/>
    <property type="match status" value="1"/>
</dbReference>